<keyword evidence="2" id="KW-1133">Transmembrane helix</keyword>
<evidence type="ECO:0000313" key="4">
    <source>
        <dbReference type="Proteomes" id="UP000593765"/>
    </source>
</evidence>
<keyword evidence="4" id="KW-1185">Reference proteome</keyword>
<feature type="region of interest" description="Disordered" evidence="1">
    <location>
        <begin position="210"/>
        <end position="261"/>
    </location>
</feature>
<feature type="transmembrane region" description="Helical" evidence="2">
    <location>
        <begin position="7"/>
        <end position="32"/>
    </location>
</feature>
<dbReference type="Proteomes" id="UP000593765">
    <property type="component" value="Chromosome"/>
</dbReference>
<evidence type="ECO:0000256" key="2">
    <source>
        <dbReference type="SAM" id="Phobius"/>
    </source>
</evidence>
<keyword evidence="2" id="KW-0472">Membrane</keyword>
<keyword evidence="2" id="KW-0812">Transmembrane</keyword>
<proteinExistence type="predicted"/>
<dbReference type="AlphaFoldDB" id="A0A7M2X4G7"/>
<dbReference type="EMBL" id="CP063458">
    <property type="protein sequence ID" value="QOV91660.1"/>
    <property type="molecule type" value="Genomic_DNA"/>
</dbReference>
<sequence>MRYLRIIFVSLIAVGVCGGVYIGLTLGLAAYVSYRTGSVATAATGNAPGATSPAANPAAETPPSVTAPVPAMEDAASLLRRTWLSPRQGLTSAAPFVNSPVEGKARIVGTPFRPWLPTATEAIRPRHYTIEKAFVSKPRPLTEAMPIPMQLILAPPEAITFPALPPVRVMSPESDRIRLSSIASDRNGELPSPLFDTTIRSGEAMLLAKPAPGRSGAASPERLGIPSPTPYDAGPTRTALPEETIPMAPPDRPETIRFTVN</sequence>
<gene>
    <name evidence="3" type="ORF">IPV69_09965</name>
</gene>
<reference evidence="3 4" key="1">
    <citation type="submission" date="2020-10" db="EMBL/GenBank/DDBJ databases">
        <title>Wide distribution of Phycisphaera-like planctomycetes from WD2101 soil group in peatlands and genome analysis of the first cultivated representative.</title>
        <authorList>
            <person name="Dedysh S.N."/>
            <person name="Beletsky A.V."/>
            <person name="Ivanova A."/>
            <person name="Kulichevskaya I.S."/>
            <person name="Suzina N.E."/>
            <person name="Philippov D.A."/>
            <person name="Rakitin A.L."/>
            <person name="Mardanov A.V."/>
            <person name="Ravin N.V."/>
        </authorList>
    </citation>
    <scope>NUCLEOTIDE SEQUENCE [LARGE SCALE GENOMIC DNA]</scope>
    <source>
        <strain evidence="3 4">M1803</strain>
    </source>
</reference>
<feature type="compositionally biased region" description="Low complexity" evidence="1">
    <location>
        <begin position="46"/>
        <end position="64"/>
    </location>
</feature>
<organism evidence="3 4">
    <name type="scientific">Humisphaera borealis</name>
    <dbReference type="NCBI Taxonomy" id="2807512"/>
    <lineage>
        <taxon>Bacteria</taxon>
        <taxon>Pseudomonadati</taxon>
        <taxon>Planctomycetota</taxon>
        <taxon>Phycisphaerae</taxon>
        <taxon>Tepidisphaerales</taxon>
        <taxon>Tepidisphaeraceae</taxon>
        <taxon>Humisphaera</taxon>
    </lineage>
</organism>
<dbReference type="KEGG" id="hbs:IPV69_09965"/>
<evidence type="ECO:0000313" key="3">
    <source>
        <dbReference type="EMBL" id="QOV91660.1"/>
    </source>
</evidence>
<feature type="region of interest" description="Disordered" evidence="1">
    <location>
        <begin position="46"/>
        <end position="67"/>
    </location>
</feature>
<evidence type="ECO:0000256" key="1">
    <source>
        <dbReference type="SAM" id="MobiDB-lite"/>
    </source>
</evidence>
<protein>
    <submittedName>
        <fullName evidence="3">Uncharacterized protein</fullName>
    </submittedName>
</protein>
<name>A0A7M2X4G7_9BACT</name>
<accession>A0A7M2X4G7</accession>
<dbReference type="RefSeq" id="WP_206294962.1">
    <property type="nucleotide sequence ID" value="NZ_CP063458.1"/>
</dbReference>